<accession>A0A2S4JGS4</accession>
<evidence type="ECO:0000259" key="2">
    <source>
        <dbReference type="Pfam" id="PF12215"/>
    </source>
</evidence>
<feature type="domain" description="Glycosyl-hydrolase family 116 N-terminal" evidence="2">
    <location>
        <begin position="68"/>
        <end position="411"/>
    </location>
</feature>
<dbReference type="Pfam" id="PF04685">
    <property type="entry name" value="DUF608"/>
    <property type="match status" value="1"/>
</dbReference>
<dbReference type="PANTHER" id="PTHR12654">
    <property type="entry name" value="BILE ACID BETA-GLUCOSIDASE-RELATED"/>
    <property type="match status" value="1"/>
</dbReference>
<dbReference type="Pfam" id="PF12215">
    <property type="entry name" value="Glyco_hydr_116N"/>
    <property type="match status" value="1"/>
</dbReference>
<dbReference type="GO" id="GO:0005975">
    <property type="term" value="P:carbohydrate metabolic process"/>
    <property type="evidence" value="ECO:0007669"/>
    <property type="project" value="InterPro"/>
</dbReference>
<keyword evidence="4" id="KW-1185">Reference proteome</keyword>
<dbReference type="InterPro" id="IPR024462">
    <property type="entry name" value="GH116_N"/>
</dbReference>
<proteinExistence type="predicted"/>
<dbReference type="Proteomes" id="UP000237350">
    <property type="component" value="Unassembled WGS sequence"/>
</dbReference>
<protein>
    <recommendedName>
        <fullName evidence="5">Glycosyl-hydrolase family 116 catalytic region domain-containing protein</fullName>
    </recommendedName>
</protein>
<dbReference type="AlphaFoldDB" id="A0A2S4JGS4"/>
<gene>
    <name evidence="3" type="ORF">AU468_12490</name>
</gene>
<dbReference type="InterPro" id="IPR008928">
    <property type="entry name" value="6-hairpin_glycosidase_sf"/>
</dbReference>
<dbReference type="InterPro" id="IPR006775">
    <property type="entry name" value="GH116_catalytic"/>
</dbReference>
<dbReference type="RefSeq" id="WP_103681013.1">
    <property type="nucleotide sequence ID" value="NZ_LPWH01000118.1"/>
</dbReference>
<dbReference type="GO" id="GO:0008422">
    <property type="term" value="F:beta-glucosidase activity"/>
    <property type="evidence" value="ECO:0007669"/>
    <property type="project" value="TreeGrafter"/>
</dbReference>
<dbReference type="EMBL" id="LPWH01000118">
    <property type="protein sequence ID" value="POQ98675.1"/>
    <property type="molecule type" value="Genomic_DNA"/>
</dbReference>
<evidence type="ECO:0000313" key="4">
    <source>
        <dbReference type="Proteomes" id="UP000237350"/>
    </source>
</evidence>
<evidence type="ECO:0000259" key="1">
    <source>
        <dbReference type="Pfam" id="PF04685"/>
    </source>
</evidence>
<dbReference type="Gene3D" id="1.50.10.10">
    <property type="match status" value="1"/>
</dbReference>
<dbReference type="SUPFAM" id="SSF48208">
    <property type="entry name" value="Six-hairpin glycosidases"/>
    <property type="match status" value="1"/>
</dbReference>
<evidence type="ECO:0008006" key="5">
    <source>
        <dbReference type="Google" id="ProtNLM"/>
    </source>
</evidence>
<dbReference type="PANTHER" id="PTHR12654:SF0">
    <property type="entry name" value="NON-LYSOSOMAL GLUCOSYLCERAMIDASE"/>
    <property type="match status" value="1"/>
</dbReference>
<comment type="caution">
    <text evidence="3">The sequence shown here is derived from an EMBL/GenBank/DDBJ whole genome shotgun (WGS) entry which is preliminary data.</text>
</comment>
<evidence type="ECO:0000313" key="3">
    <source>
        <dbReference type="EMBL" id="POQ98675.1"/>
    </source>
</evidence>
<feature type="domain" description="Glycosyl-hydrolase family 116 catalytic region" evidence="1">
    <location>
        <begin position="475"/>
        <end position="844"/>
    </location>
</feature>
<dbReference type="InterPro" id="IPR012341">
    <property type="entry name" value="6hp_glycosidase-like_sf"/>
</dbReference>
<reference evidence="4" key="1">
    <citation type="submission" date="2015-12" db="EMBL/GenBank/DDBJ databases">
        <authorList>
            <person name="Lodha T.D."/>
            <person name="Chintalapati S."/>
            <person name="Chintalapati V.R."/>
            <person name="Sravanthi T."/>
        </authorList>
    </citation>
    <scope>NUCLEOTIDE SEQUENCE [LARGE SCALE GENOMIC DNA]</scope>
    <source>
        <strain evidence="4">JC133</strain>
    </source>
</reference>
<dbReference type="OrthoDB" id="9807660at2"/>
<organism evidence="3 4">
    <name type="scientific">Alkalispirochaeta sphaeroplastigenens</name>
    <dbReference type="NCBI Taxonomy" id="1187066"/>
    <lineage>
        <taxon>Bacteria</taxon>
        <taxon>Pseudomonadati</taxon>
        <taxon>Spirochaetota</taxon>
        <taxon>Spirochaetia</taxon>
        <taxon>Spirochaetales</taxon>
        <taxon>Spirochaetaceae</taxon>
        <taxon>Alkalispirochaeta</taxon>
    </lineage>
</organism>
<dbReference type="InterPro" id="IPR052566">
    <property type="entry name" value="Non-lysos_glucosylceramidase"/>
</dbReference>
<name>A0A2S4JGS4_9SPIO</name>
<sequence>MNDPVENESWWNDLQEYRKRLSRGHRYSSPAADAIDAAADTAATPCSGGSAWTAKAGSHDDGDRCGLFLGGIGTPVMSRDLDGLFARWHMQNGYHLRQVLEEAFFSLRWAEEGTEDSSRGGYLRLADSPDQEYHRDVLSLFPVTRERYQGEGLPLEVIAEFFSPLLPEDHLLPWGFSSSGGPPIPLAALPVFISTVTVRNRSASPLSVDAACVWPNLLGWKATQATSLDQPERSWPGQTHAGNSAFACRDGQGVAVVQTRHAGRPVMDELMGQVAIFSPASQKDHQALVASRASVEACCKARGNKIDRPPHDQGHTLAWMEDHFRRYGVFPESGLTWTAHWDEALCSGVSRGGRIGPGESLRISFVLAFDMPIIRFGNGRRWYRKYTASFGRRGTSALEIARIAADSIDAWRRDLDEWHQRVLATRAEEPDLAGAMLNELYFINGGGSVWTESWAEDLDSDLPEPLLGAGEHGAILEGYDVGYYYYNTSDLWPYAWYGLWRWWPGFAGSVFSDLLKSVPLKIPRKQMIYRSETMEPLMVAGKVPHDIGAVMEDPWHSLNGYQMRDDSNLWKDHNPAFLLSLYLERRFSGHRLSLSEWAAVREAGLFMLDQAEESTALPLHRAFGDSTWDNLGLQGYVSYSAGFTLGALAALVVWAGDFGDGELARQCRQRLKRAGEAFETHLWNGEYYRLCDQGGYTDCLMGDGVLGIFLADLAGLHPSRGAIPREQVKSHLKSVYRYCFLQYQQGKVGPLLVAAPGRTRFSGDGGDELQVNEVLLGSAWSIVAMMEYYGLNHEAREIASVLVERIYGTNQHGRGLQFRTPAAIDGSLRFRAPLNMRPLSIWLLDAVSQARATPDH</sequence>